<keyword evidence="5" id="KW-1185">Reference proteome</keyword>
<dbReference type="EMBL" id="CAMXCT020000994">
    <property type="protein sequence ID" value="CAL1138859.1"/>
    <property type="molecule type" value="Genomic_DNA"/>
</dbReference>
<dbReference type="AlphaFoldDB" id="A0A9P1C5K4"/>
<evidence type="ECO:0000313" key="5">
    <source>
        <dbReference type="Proteomes" id="UP001152797"/>
    </source>
</evidence>
<feature type="compositionally biased region" description="Basic residues" evidence="1">
    <location>
        <begin position="1"/>
        <end position="15"/>
    </location>
</feature>
<proteinExistence type="predicted"/>
<reference evidence="4 5" key="2">
    <citation type="submission" date="2024-05" db="EMBL/GenBank/DDBJ databases">
        <authorList>
            <person name="Chen Y."/>
            <person name="Shah S."/>
            <person name="Dougan E. K."/>
            <person name="Thang M."/>
            <person name="Chan C."/>
        </authorList>
    </citation>
    <scope>NUCLEOTIDE SEQUENCE [LARGE SCALE GENOMIC DNA]</scope>
</reference>
<evidence type="ECO:0000259" key="2">
    <source>
        <dbReference type="Pfam" id="PF00144"/>
    </source>
</evidence>
<dbReference type="OrthoDB" id="5946976at2759"/>
<dbReference type="PANTHER" id="PTHR43283">
    <property type="entry name" value="BETA-LACTAMASE-RELATED"/>
    <property type="match status" value="1"/>
</dbReference>
<dbReference type="InterPro" id="IPR012338">
    <property type="entry name" value="Beta-lactam/transpept-like"/>
</dbReference>
<reference evidence="3" key="1">
    <citation type="submission" date="2022-10" db="EMBL/GenBank/DDBJ databases">
        <authorList>
            <person name="Chen Y."/>
            <person name="Dougan E. K."/>
            <person name="Chan C."/>
            <person name="Rhodes N."/>
            <person name="Thang M."/>
        </authorList>
    </citation>
    <scope>NUCLEOTIDE SEQUENCE</scope>
</reference>
<dbReference type="Gene3D" id="3.40.710.10">
    <property type="entry name" value="DD-peptidase/beta-lactamase superfamily"/>
    <property type="match status" value="1"/>
</dbReference>
<feature type="compositionally biased region" description="Basic and acidic residues" evidence="1">
    <location>
        <begin position="16"/>
        <end position="25"/>
    </location>
</feature>
<name>A0A9P1C5K4_9DINO</name>
<organism evidence="3">
    <name type="scientific">Cladocopium goreaui</name>
    <dbReference type="NCBI Taxonomy" id="2562237"/>
    <lineage>
        <taxon>Eukaryota</taxon>
        <taxon>Sar</taxon>
        <taxon>Alveolata</taxon>
        <taxon>Dinophyceae</taxon>
        <taxon>Suessiales</taxon>
        <taxon>Symbiodiniaceae</taxon>
        <taxon>Cladocopium</taxon>
    </lineage>
</organism>
<dbReference type="SUPFAM" id="SSF56601">
    <property type="entry name" value="beta-lactamase/transpeptidase-like"/>
    <property type="match status" value="1"/>
</dbReference>
<evidence type="ECO:0000313" key="3">
    <source>
        <dbReference type="EMBL" id="CAI3985484.1"/>
    </source>
</evidence>
<comment type="caution">
    <text evidence="3">The sequence shown here is derived from an EMBL/GenBank/DDBJ whole genome shotgun (WGS) entry which is preliminary data.</text>
</comment>
<evidence type="ECO:0000256" key="1">
    <source>
        <dbReference type="SAM" id="MobiDB-lite"/>
    </source>
</evidence>
<feature type="region of interest" description="Disordered" evidence="1">
    <location>
        <begin position="1"/>
        <end position="25"/>
    </location>
</feature>
<dbReference type="Proteomes" id="UP001152797">
    <property type="component" value="Unassembled WGS sequence"/>
</dbReference>
<dbReference type="EMBL" id="CAMXCT010000994">
    <property type="protein sequence ID" value="CAI3985484.1"/>
    <property type="molecule type" value="Genomic_DNA"/>
</dbReference>
<feature type="domain" description="Beta-lactamase-related" evidence="2">
    <location>
        <begin position="50"/>
        <end position="431"/>
    </location>
</feature>
<dbReference type="EMBL" id="CAMXCT030000994">
    <property type="protein sequence ID" value="CAL4772796.1"/>
    <property type="molecule type" value="Genomic_DNA"/>
</dbReference>
<protein>
    <submittedName>
        <fullName evidence="4">Uncharacterized protein MT1414</fullName>
    </submittedName>
</protein>
<accession>A0A9P1C5K4</accession>
<dbReference type="PANTHER" id="PTHR43283:SF3">
    <property type="entry name" value="BETA-LACTAMASE FAMILY PROTEIN (AFU_ORTHOLOGUE AFUA_5G07500)"/>
    <property type="match status" value="1"/>
</dbReference>
<dbReference type="Pfam" id="PF00144">
    <property type="entry name" value="Beta-lactamase"/>
    <property type="match status" value="1"/>
</dbReference>
<sequence length="644" mass="71832">MVLHRRKRHPLHPLKRPRDALSKGRREVLTVDTPRSVGVDPLRIRKYEAAMKAASRKNVIPGCASVVLRHGKLIHARAFGYADLETKRPFRLDTICRTFCLTKTYVTVAFMMQVEQGKVRLDDPVAKFLPAFADVQVVAARSSDESRPSLLCKPKRVMRMQHLLTHTSGLSYGCGFGEEPSDATETGYAKLVNAVDQGSVRSLEDFTNRLAKLPLRFHPGDAYAYGFSTDVLGRVLEVLCGKRLEEALADALFRPLGMHDTSFSVPDEKLHRLAACYGNASTWGRLYGTLSGRAPRVTRTGLVRLDGDSPEESAWRRGQECKIQSGGGIMGHLQGGLLSTVADTFRFVRMLDMRGITNGIRLLQEETIQAMERPRTDSGLANEERQCLLGALAGFSGKEFGWGGAACTYWSVDRKEGNAIVWFTQHLDMPEWEDQDIVNKEEADIWTVLKNGARRRKGGRSFSSSALKSSLSSSSMCSLLSLEQVKGPEEVVGELWSKLEVRARLAEELCNFSEGYLTCLQLKSFFETGVFKSGIASIDDERYLLSLISAVRELERFAVGRARVLDLQSIRTAWTVARCVEQAMDRARAHSSRILTGCLGEMNAQQESNVVEVFLPYWDSQQNKMWLLLPFGCRLSMLALFSAA</sequence>
<dbReference type="InterPro" id="IPR001466">
    <property type="entry name" value="Beta-lactam-related"/>
</dbReference>
<evidence type="ECO:0000313" key="4">
    <source>
        <dbReference type="EMBL" id="CAL4772796.1"/>
    </source>
</evidence>
<dbReference type="InterPro" id="IPR050789">
    <property type="entry name" value="Diverse_Enzym_Activities"/>
</dbReference>
<gene>
    <name evidence="3" type="ORF">C1SCF055_LOCUS12928</name>
</gene>